<evidence type="ECO:0000256" key="2">
    <source>
        <dbReference type="ARBA" id="ARBA00014286"/>
    </source>
</evidence>
<protein>
    <recommendedName>
        <fullName evidence="2">Altered inheritance of mitochondria protein 6</fullName>
    </recommendedName>
</protein>
<dbReference type="Proteomes" id="UP001305779">
    <property type="component" value="Unassembled WGS sequence"/>
</dbReference>
<comment type="caution">
    <text evidence="4">The sequence shown here is derived from an EMBL/GenBank/DDBJ whole genome shotgun (WGS) entry which is preliminary data.</text>
</comment>
<dbReference type="SUPFAM" id="SSF51695">
    <property type="entry name" value="PLC-like phosphodiesterases"/>
    <property type="match status" value="1"/>
</dbReference>
<evidence type="ECO:0000256" key="1">
    <source>
        <dbReference type="ARBA" id="ARBA00008858"/>
    </source>
</evidence>
<feature type="transmembrane region" description="Helical" evidence="3">
    <location>
        <begin position="60"/>
        <end position="82"/>
    </location>
</feature>
<keyword evidence="3" id="KW-0472">Membrane</keyword>
<keyword evidence="3" id="KW-0812">Transmembrane</keyword>
<dbReference type="EMBL" id="JAXOVC010000001">
    <property type="protein sequence ID" value="KAK4508814.1"/>
    <property type="molecule type" value="Genomic_DNA"/>
</dbReference>
<evidence type="ECO:0000313" key="4">
    <source>
        <dbReference type="EMBL" id="KAK4508814.1"/>
    </source>
</evidence>
<reference evidence="4 5" key="1">
    <citation type="journal article" date="2023" name="G3 (Bethesda)">
        <title>A chromosome-level genome assembly of Zasmidium syzygii isolated from banana leaves.</title>
        <authorList>
            <person name="van Westerhoven A.C."/>
            <person name="Mehrabi R."/>
            <person name="Talebi R."/>
            <person name="Steentjes M.B.F."/>
            <person name="Corcolon B."/>
            <person name="Chong P.A."/>
            <person name="Kema G.H.J."/>
            <person name="Seidl M.F."/>
        </authorList>
    </citation>
    <scope>NUCLEOTIDE SEQUENCE [LARGE SCALE GENOMIC DNA]</scope>
    <source>
        <strain evidence="4 5">P124</strain>
    </source>
</reference>
<keyword evidence="3" id="KW-1133">Transmembrane helix</keyword>
<name>A0ABR0F5V5_ZASCE</name>
<accession>A0ABR0F5V5</accession>
<evidence type="ECO:0000313" key="5">
    <source>
        <dbReference type="Proteomes" id="UP001305779"/>
    </source>
</evidence>
<dbReference type="InterPro" id="IPR017946">
    <property type="entry name" value="PLC-like_Pdiesterase_TIM-brl"/>
</dbReference>
<evidence type="ECO:0000256" key="3">
    <source>
        <dbReference type="SAM" id="Phobius"/>
    </source>
</evidence>
<dbReference type="PANTHER" id="PTHR31571:SF1">
    <property type="entry name" value="ALTERED INHERITANCE OF MITOCHONDRIA PROTEIN 6"/>
    <property type="match status" value="1"/>
</dbReference>
<proteinExistence type="inferred from homology"/>
<gene>
    <name evidence="4" type="ORF">PRZ48_002553</name>
</gene>
<dbReference type="PANTHER" id="PTHR31571">
    <property type="entry name" value="ALTERED INHERITANCE OF MITOCHONDRIA PROTEIN 6"/>
    <property type="match status" value="1"/>
</dbReference>
<organism evidence="4 5">
    <name type="scientific">Zasmidium cellare</name>
    <name type="common">Wine cellar mold</name>
    <name type="synonym">Racodium cellare</name>
    <dbReference type="NCBI Taxonomy" id="395010"/>
    <lineage>
        <taxon>Eukaryota</taxon>
        <taxon>Fungi</taxon>
        <taxon>Dikarya</taxon>
        <taxon>Ascomycota</taxon>
        <taxon>Pezizomycotina</taxon>
        <taxon>Dothideomycetes</taxon>
        <taxon>Dothideomycetidae</taxon>
        <taxon>Mycosphaerellales</taxon>
        <taxon>Mycosphaerellaceae</taxon>
        <taxon>Zasmidium</taxon>
    </lineage>
</organism>
<comment type="similarity">
    <text evidence="1">Belongs to the AIM6 family.</text>
</comment>
<dbReference type="InterPro" id="IPR051236">
    <property type="entry name" value="HAT_RTT109-like"/>
</dbReference>
<sequence>MATGRASLSTQLRDILSLWRLDVEDIDASLLPYSQPRKSRPHRETRRCRRSYVVGMLKRAVFTLPIVVLSTFGFLHILQVLIGRSHLFWDSDRVEFKFLPDLDRMHRFDNGLFQSTTEPSQDVLPIPCHSHNDYWRREPLFDAVSWGCTGVEADVWLFDEELYLYVDKLVGLLDGMNGANDVGGGTGDLNGVFHRKPDETLTLLVDLKNSGRHAFEVLQYQLSPLREKGYLTYWNGQEVVPRSVTVDAIHELDTAMDYGSAMSIPDDGRLLNPQDVDQYNISTSYYASTSFKKTVGFVWRGHLSPRQMEIIRGQIRGAKRRGLKARYWNTPSWPIALRNHVWHVLVKEGADVLNVDDLAAAARHTWNVRTHQLW</sequence>
<keyword evidence="5" id="KW-1185">Reference proteome</keyword>